<dbReference type="Proteomes" id="UP001162131">
    <property type="component" value="Unassembled WGS sequence"/>
</dbReference>
<evidence type="ECO:0000313" key="1">
    <source>
        <dbReference type="EMBL" id="CAG9336028.1"/>
    </source>
</evidence>
<gene>
    <name evidence="1" type="ORF">BSTOLATCC_MIC65335</name>
</gene>
<protein>
    <submittedName>
        <fullName evidence="1">Uncharacterized protein</fullName>
    </submittedName>
</protein>
<reference evidence="1" key="1">
    <citation type="submission" date="2021-09" db="EMBL/GenBank/DDBJ databases">
        <authorList>
            <consortium name="AG Swart"/>
            <person name="Singh M."/>
            <person name="Singh A."/>
            <person name="Seah K."/>
            <person name="Emmerich C."/>
        </authorList>
    </citation>
    <scope>NUCLEOTIDE SEQUENCE</scope>
    <source>
        <strain evidence="1">ATCC30299</strain>
    </source>
</reference>
<comment type="caution">
    <text evidence="1">The sequence shown here is derived from an EMBL/GenBank/DDBJ whole genome shotgun (WGS) entry which is preliminary data.</text>
</comment>
<dbReference type="AlphaFoldDB" id="A0AAU9KDC0"/>
<sequence>MAKRLKQIHEALIKAGAEDLCYLLSAIPITKCNKFEELVANELDVEDETSVAWEFIYLNAMMKSDDLKLLQTNKEIYRDILNGRICAKPKNEREEKDLVKEIQETLIHECNEIISDMHIVEIPIAGDSERQCYNCCIII</sequence>
<name>A0AAU9KDC0_9CILI</name>
<dbReference type="EMBL" id="CAJZBQ010000063">
    <property type="protein sequence ID" value="CAG9336028.1"/>
    <property type="molecule type" value="Genomic_DNA"/>
</dbReference>
<evidence type="ECO:0000313" key="2">
    <source>
        <dbReference type="Proteomes" id="UP001162131"/>
    </source>
</evidence>
<proteinExistence type="predicted"/>
<organism evidence="1 2">
    <name type="scientific">Blepharisma stoltei</name>
    <dbReference type="NCBI Taxonomy" id="1481888"/>
    <lineage>
        <taxon>Eukaryota</taxon>
        <taxon>Sar</taxon>
        <taxon>Alveolata</taxon>
        <taxon>Ciliophora</taxon>
        <taxon>Postciliodesmatophora</taxon>
        <taxon>Heterotrichea</taxon>
        <taxon>Heterotrichida</taxon>
        <taxon>Blepharismidae</taxon>
        <taxon>Blepharisma</taxon>
    </lineage>
</organism>
<accession>A0AAU9KDC0</accession>
<keyword evidence="2" id="KW-1185">Reference proteome</keyword>